<evidence type="ECO:0000313" key="3">
    <source>
        <dbReference type="Proteomes" id="UP000627292"/>
    </source>
</evidence>
<sequence length="866" mass="96330">MALHKTGLFFLFTLLLHTCFAQGSSNAKNERPLVYVDKKGVLRYTADNKEAAFFGTNYTVPFAYGYRSHHVPGVDIKKAMEQDVYHFARLGLDAFRVHIWDTEIADTAGNLLENEHLALFDYLVYLLEQRNIKIAITPIAFWGNGYPEKDEHTPGFAYKYGKKQSLVNEAAIQAQANYLQQLLKHVNPYTNRTYTADRNIILLEINNEPFHSGPREKVTEYVNRMAAAVRSAGWKKPVFYNISESPDYAGMVAKANVDGFSFQWYPTGLVANHTLQGNYLPNVDQYRVPFADSLPQLATKARMVYEFDAGDMLQSNMYPAMARSFRAAGFQWATQFAYDPMTTAYANTEYQTHYLNLAYTPAKAISLLIAGKAFRNLPRLQQYEAYPKDSSFGSFRTSYRNNMSEMNTAAEFYYSGSTLTQPLNAAALKHIAGVGSSPLVQYSGKGAYFIDQLAEGVWRLEVMPDAVTVNDPFGKASLQKEVTRIVWNTQQMTIHLPGTGGDFNLTPLNTGNTFKATASNGSVAIRPGTYLLTAAGKNTNATAAAALMANAASTNANVTLQEFVAPAGVNNTPLVIHAPYKEVTAGKAFTITANATGVEAADKVTLYINRFYGEYKTISMQRTSATDYSAEVPAELVTPGLLNYTIVVQKGDSNWYTFPGNISGYPFAWDNYNDEKWNTYVATPGSELELFNATTDRHIFPYPSWSEEGKVTDFTAGNTSGSLAYSIFNKALPAKQPVTAWQLYTGDKLAPRVSELNGFHNISLRAKSAFDKPMQVKLILITRDADAYGATVTVNNNWQDFVIPVSSFKKEAMVLMPRPYPSFQHLWFSSNSNQPLQLSEVEKVEVVLPQQPEGTGITVQSIRLFQ</sequence>
<dbReference type="RefSeq" id="WP_188955976.1">
    <property type="nucleotide sequence ID" value="NZ_BMIB01000004.1"/>
</dbReference>
<evidence type="ECO:0000313" key="2">
    <source>
        <dbReference type="EMBL" id="GGH76611.1"/>
    </source>
</evidence>
<gene>
    <name evidence="2" type="ORF">GCM10011379_41710</name>
</gene>
<reference evidence="2" key="2">
    <citation type="submission" date="2020-09" db="EMBL/GenBank/DDBJ databases">
        <authorList>
            <person name="Sun Q."/>
            <person name="Zhou Y."/>
        </authorList>
    </citation>
    <scope>NUCLEOTIDE SEQUENCE</scope>
    <source>
        <strain evidence="2">CGMCC 1.15290</strain>
    </source>
</reference>
<evidence type="ECO:0000256" key="1">
    <source>
        <dbReference type="SAM" id="SignalP"/>
    </source>
</evidence>
<dbReference type="InterPro" id="IPR017853">
    <property type="entry name" value="GH"/>
</dbReference>
<dbReference type="AlphaFoldDB" id="A0A917J341"/>
<proteinExistence type="predicted"/>
<dbReference type="Gene3D" id="3.20.20.80">
    <property type="entry name" value="Glycosidases"/>
    <property type="match status" value="1"/>
</dbReference>
<keyword evidence="1" id="KW-0732">Signal</keyword>
<dbReference type="EMBL" id="BMIB01000004">
    <property type="protein sequence ID" value="GGH76611.1"/>
    <property type="molecule type" value="Genomic_DNA"/>
</dbReference>
<keyword evidence="3" id="KW-1185">Reference proteome</keyword>
<accession>A0A917J341</accession>
<dbReference type="Proteomes" id="UP000627292">
    <property type="component" value="Unassembled WGS sequence"/>
</dbReference>
<comment type="caution">
    <text evidence="2">The sequence shown here is derived from an EMBL/GenBank/DDBJ whole genome shotgun (WGS) entry which is preliminary data.</text>
</comment>
<feature type="signal peptide" evidence="1">
    <location>
        <begin position="1"/>
        <end position="23"/>
    </location>
</feature>
<feature type="chain" id="PRO_5037503341" description="Cellulase (Glycosyl hydrolase family 5)" evidence="1">
    <location>
        <begin position="24"/>
        <end position="866"/>
    </location>
</feature>
<protein>
    <recommendedName>
        <fullName evidence="4">Cellulase (Glycosyl hydrolase family 5)</fullName>
    </recommendedName>
</protein>
<evidence type="ECO:0008006" key="4">
    <source>
        <dbReference type="Google" id="ProtNLM"/>
    </source>
</evidence>
<organism evidence="2 3">
    <name type="scientific">Filimonas zeae</name>
    <dbReference type="NCBI Taxonomy" id="1737353"/>
    <lineage>
        <taxon>Bacteria</taxon>
        <taxon>Pseudomonadati</taxon>
        <taxon>Bacteroidota</taxon>
        <taxon>Chitinophagia</taxon>
        <taxon>Chitinophagales</taxon>
        <taxon>Chitinophagaceae</taxon>
        <taxon>Filimonas</taxon>
    </lineage>
</organism>
<dbReference type="SUPFAM" id="SSF51445">
    <property type="entry name" value="(Trans)glycosidases"/>
    <property type="match status" value="1"/>
</dbReference>
<reference evidence="2" key="1">
    <citation type="journal article" date="2014" name="Int. J. Syst. Evol. Microbiol.">
        <title>Complete genome sequence of Corynebacterium casei LMG S-19264T (=DSM 44701T), isolated from a smear-ripened cheese.</title>
        <authorList>
            <consortium name="US DOE Joint Genome Institute (JGI-PGF)"/>
            <person name="Walter F."/>
            <person name="Albersmeier A."/>
            <person name="Kalinowski J."/>
            <person name="Ruckert C."/>
        </authorList>
    </citation>
    <scope>NUCLEOTIDE SEQUENCE</scope>
    <source>
        <strain evidence="2">CGMCC 1.15290</strain>
    </source>
</reference>
<name>A0A917J341_9BACT</name>